<dbReference type="AlphaFoldDB" id="A0A9Q0JT05"/>
<dbReference type="EMBL" id="JAMYWD010000012">
    <property type="protein sequence ID" value="KAJ4950432.1"/>
    <property type="molecule type" value="Genomic_DNA"/>
</dbReference>
<protein>
    <recommendedName>
        <fullName evidence="6">Pentatricopeptide repeat-containing protein</fullName>
    </recommendedName>
</protein>
<dbReference type="OrthoDB" id="185373at2759"/>
<dbReference type="PROSITE" id="PS51375">
    <property type="entry name" value="PPR"/>
    <property type="match status" value="3"/>
</dbReference>
<dbReference type="GO" id="GO:0009451">
    <property type="term" value="P:RNA modification"/>
    <property type="evidence" value="ECO:0007669"/>
    <property type="project" value="InterPro"/>
</dbReference>
<dbReference type="Pfam" id="PF20431">
    <property type="entry name" value="E_motif"/>
    <property type="match status" value="1"/>
</dbReference>
<dbReference type="InterPro" id="IPR002885">
    <property type="entry name" value="PPR_rpt"/>
</dbReference>
<dbReference type="Pfam" id="PF13041">
    <property type="entry name" value="PPR_2"/>
    <property type="match status" value="2"/>
</dbReference>
<dbReference type="PANTHER" id="PTHR47926:SF537">
    <property type="entry name" value="PENTACOTRIPEPTIDE-REPEAT REGION OF PRORP DOMAIN-CONTAINING PROTEIN"/>
    <property type="match status" value="1"/>
</dbReference>
<feature type="repeat" description="PPR" evidence="3">
    <location>
        <begin position="168"/>
        <end position="202"/>
    </location>
</feature>
<feature type="repeat" description="PPR" evidence="3">
    <location>
        <begin position="106"/>
        <end position="140"/>
    </location>
</feature>
<dbReference type="GO" id="GO:0003723">
    <property type="term" value="F:RNA binding"/>
    <property type="evidence" value="ECO:0007669"/>
    <property type="project" value="InterPro"/>
</dbReference>
<comment type="caution">
    <text evidence="4">The sequence shown here is derived from an EMBL/GenBank/DDBJ whole genome shotgun (WGS) entry which is preliminary data.</text>
</comment>
<proteinExistence type="inferred from homology"/>
<evidence type="ECO:0000313" key="5">
    <source>
        <dbReference type="Proteomes" id="UP001141806"/>
    </source>
</evidence>
<evidence type="ECO:0000313" key="4">
    <source>
        <dbReference type="EMBL" id="KAJ4950432.1"/>
    </source>
</evidence>
<dbReference type="Gene3D" id="1.25.40.10">
    <property type="entry name" value="Tetratricopeptide repeat domain"/>
    <property type="match status" value="3"/>
</dbReference>
<reference evidence="4" key="1">
    <citation type="journal article" date="2023" name="Plant J.">
        <title>The genome of the king protea, Protea cynaroides.</title>
        <authorList>
            <person name="Chang J."/>
            <person name="Duong T.A."/>
            <person name="Schoeman C."/>
            <person name="Ma X."/>
            <person name="Roodt D."/>
            <person name="Barker N."/>
            <person name="Li Z."/>
            <person name="Van de Peer Y."/>
            <person name="Mizrachi E."/>
        </authorList>
    </citation>
    <scope>NUCLEOTIDE SEQUENCE</scope>
    <source>
        <tissue evidence="4">Young leaves</tissue>
    </source>
</reference>
<dbReference type="Proteomes" id="UP001141806">
    <property type="component" value="Unassembled WGS sequence"/>
</dbReference>
<gene>
    <name evidence="4" type="ORF">NE237_027264</name>
</gene>
<dbReference type="FunFam" id="1.25.40.10:FF:000184">
    <property type="entry name" value="Pentatricopeptide repeat-containing protein, chloroplastic"/>
    <property type="match status" value="1"/>
</dbReference>
<keyword evidence="5" id="KW-1185">Reference proteome</keyword>
<dbReference type="InterPro" id="IPR046960">
    <property type="entry name" value="PPR_At4g14850-like_plant"/>
</dbReference>
<sequence>MPSSDLRQWNLMIKHRVLAGDLEEAVLTFTKMQGSDIQGDNYTFPLMLKAAAGLVSSHVGFALHGQIIKTGFSSHVFVQTALLKFYSALGYMDRARLLFDKMSDKDLLAWNSMLDAYASYGHMDDALEIFDMMPVRDSVSFNTMISGYGKIGRVASARDYFDRMPTKDDVSWNSMITVYTKSGDMKLARLLFDEMVGRNVVSYNTIINGYLQNQCYADALDLFYKMKASRTEANHLTLSAVLSACAHLYSLETGVRIHTKAVGFLSDPHVTAALIDMYSKCGSLEGALGVFYKAQVKNIYCWNAMISGLALHGYGQAALRLFEEMKAGSTKPDDITFIGLLSACSHAGMVQEGCLLFECMEREFGVSPKAEHYGCMVDLLGRAGFLDRAYEVIETMPFEPETTVVGALLGACLIHGDLKMGELIAERITRRGDCLSDGEYMMLANMYAMCGQWQESNRWKRKMNDAGISKAAGCSLVEIDGKMHRFLAGEFKDV</sequence>
<dbReference type="Pfam" id="PF01535">
    <property type="entry name" value="PPR"/>
    <property type="match status" value="4"/>
</dbReference>
<evidence type="ECO:0000256" key="1">
    <source>
        <dbReference type="ARBA" id="ARBA00022737"/>
    </source>
</evidence>
<dbReference type="InterPro" id="IPR046848">
    <property type="entry name" value="E_motif"/>
</dbReference>
<feature type="repeat" description="PPR" evidence="3">
    <location>
        <begin position="298"/>
        <end position="332"/>
    </location>
</feature>
<organism evidence="4 5">
    <name type="scientific">Protea cynaroides</name>
    <dbReference type="NCBI Taxonomy" id="273540"/>
    <lineage>
        <taxon>Eukaryota</taxon>
        <taxon>Viridiplantae</taxon>
        <taxon>Streptophyta</taxon>
        <taxon>Embryophyta</taxon>
        <taxon>Tracheophyta</taxon>
        <taxon>Spermatophyta</taxon>
        <taxon>Magnoliopsida</taxon>
        <taxon>Proteales</taxon>
        <taxon>Proteaceae</taxon>
        <taxon>Protea</taxon>
    </lineage>
</organism>
<dbReference type="InterPro" id="IPR011990">
    <property type="entry name" value="TPR-like_helical_dom_sf"/>
</dbReference>
<name>A0A9Q0JT05_9MAGN</name>
<dbReference type="FunFam" id="1.25.40.10:FF:001214">
    <property type="entry name" value="Pentatricopeptide repeat-containing protein At2g20540"/>
    <property type="match status" value="1"/>
</dbReference>
<evidence type="ECO:0000256" key="3">
    <source>
        <dbReference type="PROSITE-ProRule" id="PRU00708"/>
    </source>
</evidence>
<accession>A0A9Q0JT05</accession>
<dbReference type="NCBIfam" id="TIGR00756">
    <property type="entry name" value="PPR"/>
    <property type="match status" value="5"/>
</dbReference>
<comment type="similarity">
    <text evidence="2">Belongs to the PPR family. PCMP-E subfamily.</text>
</comment>
<dbReference type="PANTHER" id="PTHR47926">
    <property type="entry name" value="PENTATRICOPEPTIDE REPEAT-CONTAINING PROTEIN"/>
    <property type="match status" value="1"/>
</dbReference>
<keyword evidence="1" id="KW-0677">Repeat</keyword>
<evidence type="ECO:0000256" key="2">
    <source>
        <dbReference type="ARBA" id="ARBA00061659"/>
    </source>
</evidence>
<evidence type="ECO:0008006" key="6">
    <source>
        <dbReference type="Google" id="ProtNLM"/>
    </source>
</evidence>